<evidence type="ECO:0000256" key="1">
    <source>
        <dbReference type="SAM" id="SignalP"/>
    </source>
</evidence>
<dbReference type="Proteomes" id="UP000184280">
    <property type="component" value="Unassembled WGS sequence"/>
</dbReference>
<organism evidence="2 3">
    <name type="scientific">Xylanibacter ruminicola</name>
    <name type="common">Prevotella ruminicola</name>
    <dbReference type="NCBI Taxonomy" id="839"/>
    <lineage>
        <taxon>Bacteria</taxon>
        <taxon>Pseudomonadati</taxon>
        <taxon>Bacteroidota</taxon>
        <taxon>Bacteroidia</taxon>
        <taxon>Bacteroidales</taxon>
        <taxon>Prevotellaceae</taxon>
        <taxon>Xylanibacter</taxon>
    </lineage>
</organism>
<dbReference type="RefSeq" id="WP_081372925.1">
    <property type="nucleotide sequence ID" value="NZ_FRCJ01000005.1"/>
</dbReference>
<gene>
    <name evidence="2" type="ORF">SAMN04488494_2326</name>
</gene>
<sequence length="376" mass="41949">MTLKHILIAIGIGCCGTATAQGGLTTFVKKVGTLIDTMAVRGLDRNYIDAPEKPWQLIAKGNVNQTIVSMNADGNILGVDYSARPYLKTQPSQYVGFWAGYRGYGIGYTVNVGGDKGSNLVFGATGGAYGVNVRIHSFDNSNPSINLNSELLTEEEQKTWDDVQLIDPIHVRTVIADGYYMFNGKKFSYAAAYDQSVIQKRSAGSLMAGLMYNYTRIDYATDLNGDLVYLMHGLGKVKLWQGSAGVGYAYNWVPARGLLVNVMLMPMVTFVNKLKVFAYATNVPELMTDDRFWGDDISNEEWDEWFYSHVHITPMADKTFNSGISLGFDTRMAVTYNFGRLFINAYGQFNNIRYRHQSTHGYLNDWFINTAIGIRL</sequence>
<proteinExistence type="predicted"/>
<evidence type="ECO:0000313" key="3">
    <source>
        <dbReference type="Proteomes" id="UP000184280"/>
    </source>
</evidence>
<dbReference type="OrthoDB" id="975269at2"/>
<reference evidence="2 3" key="1">
    <citation type="submission" date="2016-11" db="EMBL/GenBank/DDBJ databases">
        <authorList>
            <person name="Jaros S."/>
            <person name="Januszkiewicz K."/>
            <person name="Wedrychowicz H."/>
        </authorList>
    </citation>
    <scope>NUCLEOTIDE SEQUENCE [LARGE SCALE GENOMIC DNA]</scope>
    <source>
        <strain evidence="2 3">BPI-34</strain>
    </source>
</reference>
<feature type="signal peptide" evidence="1">
    <location>
        <begin position="1"/>
        <end position="20"/>
    </location>
</feature>
<evidence type="ECO:0008006" key="4">
    <source>
        <dbReference type="Google" id="ProtNLM"/>
    </source>
</evidence>
<name>A0A1M7KIP3_XYLRU</name>
<protein>
    <recommendedName>
        <fullName evidence="4">DUF4421 domain-containing protein</fullName>
    </recommendedName>
</protein>
<dbReference type="Pfam" id="PF14391">
    <property type="entry name" value="DUF4421"/>
    <property type="match status" value="1"/>
</dbReference>
<keyword evidence="1" id="KW-0732">Signal</keyword>
<accession>A0A1M7KIP3</accession>
<evidence type="ECO:0000313" key="2">
    <source>
        <dbReference type="EMBL" id="SHM65254.1"/>
    </source>
</evidence>
<feature type="chain" id="PRO_5012658327" description="DUF4421 domain-containing protein" evidence="1">
    <location>
        <begin position="21"/>
        <end position="376"/>
    </location>
</feature>
<dbReference type="InterPro" id="IPR025535">
    <property type="entry name" value="DUF4421"/>
</dbReference>
<dbReference type="AlphaFoldDB" id="A0A1M7KIP3"/>
<dbReference type="EMBL" id="FRCJ01000005">
    <property type="protein sequence ID" value="SHM65254.1"/>
    <property type="molecule type" value="Genomic_DNA"/>
</dbReference>